<dbReference type="InterPro" id="IPR051681">
    <property type="entry name" value="Ser/Thr_Kinases-Pseudokinases"/>
</dbReference>
<evidence type="ECO:0000256" key="1">
    <source>
        <dbReference type="PROSITE-ProRule" id="PRU10141"/>
    </source>
</evidence>
<sequence length="152" mass="17016">MLLDVPSHIIGDIQPVEVDYNELELKEVIGVGGFGKVHRAYWNDEEVAVKAARQNPDEEIDVTRDNVLQEAKLFWSLKHENIVSLQGVCLKPPNLCLVMEFARGGPLNRVLAGRKIPPDVLVDWAMQIGRGMNYLHNGAPISIIHRDLKSSN</sequence>
<dbReference type="GO" id="GO:0005524">
    <property type="term" value="F:ATP binding"/>
    <property type="evidence" value="ECO:0007669"/>
    <property type="project" value="UniProtKB-UniRule"/>
</dbReference>
<dbReference type="InterPro" id="IPR017441">
    <property type="entry name" value="Protein_kinase_ATP_BS"/>
</dbReference>
<dbReference type="PROSITE" id="PS00107">
    <property type="entry name" value="PROTEIN_KINASE_ATP"/>
    <property type="match status" value="1"/>
</dbReference>
<dbReference type="InterPro" id="IPR000719">
    <property type="entry name" value="Prot_kinase_dom"/>
</dbReference>
<dbReference type="Gene3D" id="3.30.200.20">
    <property type="entry name" value="Phosphorylase Kinase, domain 1"/>
    <property type="match status" value="1"/>
</dbReference>
<dbReference type="SMART" id="SM00220">
    <property type="entry name" value="S_TKc"/>
    <property type="match status" value="1"/>
</dbReference>
<dbReference type="InterPro" id="IPR011009">
    <property type="entry name" value="Kinase-like_dom_sf"/>
</dbReference>
<accession>A0A9Q0MM40</accession>
<keyword evidence="1" id="KW-0067">ATP-binding</keyword>
<reference evidence="3" key="1">
    <citation type="submission" date="2022-07" db="EMBL/GenBank/DDBJ databases">
        <authorList>
            <person name="Trinca V."/>
            <person name="Uliana J.V.C."/>
            <person name="Torres T.T."/>
            <person name="Ward R.J."/>
            <person name="Monesi N."/>
        </authorList>
    </citation>
    <scope>NUCLEOTIDE SEQUENCE</scope>
    <source>
        <strain evidence="3">HSMRA1968</strain>
        <tissue evidence="3">Whole embryos</tissue>
    </source>
</reference>
<keyword evidence="4" id="KW-1185">Reference proteome</keyword>
<evidence type="ECO:0000313" key="3">
    <source>
        <dbReference type="EMBL" id="KAJ6634263.1"/>
    </source>
</evidence>
<keyword evidence="3" id="KW-0808">Transferase</keyword>
<evidence type="ECO:0000259" key="2">
    <source>
        <dbReference type="PROSITE" id="PS50011"/>
    </source>
</evidence>
<dbReference type="GO" id="GO:0004706">
    <property type="term" value="F:JUN kinase kinase kinase activity"/>
    <property type="evidence" value="ECO:0007669"/>
    <property type="project" value="TreeGrafter"/>
</dbReference>
<name>A0A9Q0MM40_9DIPT</name>
<dbReference type="OrthoDB" id="339325at2759"/>
<organism evidence="3 4">
    <name type="scientific">Pseudolycoriella hygida</name>
    <dbReference type="NCBI Taxonomy" id="35572"/>
    <lineage>
        <taxon>Eukaryota</taxon>
        <taxon>Metazoa</taxon>
        <taxon>Ecdysozoa</taxon>
        <taxon>Arthropoda</taxon>
        <taxon>Hexapoda</taxon>
        <taxon>Insecta</taxon>
        <taxon>Pterygota</taxon>
        <taxon>Neoptera</taxon>
        <taxon>Endopterygota</taxon>
        <taxon>Diptera</taxon>
        <taxon>Nematocera</taxon>
        <taxon>Sciaroidea</taxon>
        <taxon>Sciaridae</taxon>
        <taxon>Pseudolycoriella</taxon>
    </lineage>
</organism>
<feature type="binding site" evidence="1">
    <location>
        <position position="50"/>
    </location>
    <ligand>
        <name>ATP</name>
        <dbReference type="ChEBI" id="CHEBI:30616"/>
    </ligand>
</feature>
<dbReference type="Pfam" id="PF00069">
    <property type="entry name" value="Pkinase"/>
    <property type="match status" value="1"/>
</dbReference>
<dbReference type="AlphaFoldDB" id="A0A9Q0MM40"/>
<proteinExistence type="predicted"/>
<gene>
    <name evidence="3" type="primary">slpr_1</name>
    <name evidence="3" type="ORF">Bhyg_17085</name>
</gene>
<keyword evidence="1" id="KW-0547">Nucleotide-binding</keyword>
<protein>
    <submittedName>
        <fullName evidence="3">Mitogen-activated protein kinase kinase kinase</fullName>
    </submittedName>
</protein>
<dbReference type="SUPFAM" id="SSF56112">
    <property type="entry name" value="Protein kinase-like (PK-like)"/>
    <property type="match status" value="1"/>
</dbReference>
<feature type="domain" description="Protein kinase" evidence="2">
    <location>
        <begin position="23"/>
        <end position="152"/>
    </location>
</feature>
<dbReference type="FunFam" id="3.30.200.20:FF:000085">
    <property type="entry name" value="Mitogen-activated protein kinase kinase kinase"/>
    <property type="match status" value="1"/>
</dbReference>
<feature type="non-terminal residue" evidence="3">
    <location>
        <position position="1"/>
    </location>
</feature>
<dbReference type="PROSITE" id="PS50011">
    <property type="entry name" value="PROTEIN_KINASE_DOM"/>
    <property type="match status" value="1"/>
</dbReference>
<dbReference type="PANTHER" id="PTHR44329:SF293">
    <property type="entry name" value="MITOGEN-ACTIVATED PROTEIN KINASE KINASE KINASE"/>
    <property type="match status" value="1"/>
</dbReference>
<dbReference type="Proteomes" id="UP001151699">
    <property type="component" value="Unassembled WGS sequence"/>
</dbReference>
<keyword evidence="3" id="KW-0418">Kinase</keyword>
<dbReference type="EMBL" id="WJQU01000784">
    <property type="protein sequence ID" value="KAJ6634263.1"/>
    <property type="molecule type" value="Genomic_DNA"/>
</dbReference>
<dbReference type="PANTHER" id="PTHR44329">
    <property type="entry name" value="SERINE/THREONINE-PROTEIN KINASE TNNI3K-RELATED"/>
    <property type="match status" value="1"/>
</dbReference>
<comment type="caution">
    <text evidence="3">The sequence shown here is derived from an EMBL/GenBank/DDBJ whole genome shotgun (WGS) entry which is preliminary data.</text>
</comment>
<evidence type="ECO:0000313" key="4">
    <source>
        <dbReference type="Proteomes" id="UP001151699"/>
    </source>
</evidence>
<dbReference type="Gene3D" id="1.10.510.10">
    <property type="entry name" value="Transferase(Phosphotransferase) domain 1"/>
    <property type="match status" value="1"/>
</dbReference>